<reference evidence="3" key="1">
    <citation type="submission" date="2017-02" db="UniProtKB">
        <authorList>
            <consortium name="WormBaseParasite"/>
        </authorList>
    </citation>
    <scope>IDENTIFICATION</scope>
</reference>
<proteinExistence type="predicted"/>
<reference evidence="1 2" key="2">
    <citation type="submission" date="2018-10" db="EMBL/GenBank/DDBJ databases">
        <authorList>
            <consortium name="Pathogen Informatics"/>
        </authorList>
    </citation>
    <scope>NUCLEOTIDE SEQUENCE [LARGE SCALE GENOMIC DNA]</scope>
</reference>
<evidence type="ECO:0000313" key="3">
    <source>
        <dbReference type="WBParaSite" id="MCOS_0000221701-mRNA-1"/>
    </source>
</evidence>
<dbReference type="WBParaSite" id="MCOS_0000221701-mRNA-1">
    <property type="protein sequence ID" value="MCOS_0000221701-mRNA-1"/>
    <property type="gene ID" value="MCOS_0000221701"/>
</dbReference>
<dbReference type="Proteomes" id="UP000267029">
    <property type="component" value="Unassembled WGS sequence"/>
</dbReference>
<dbReference type="EMBL" id="UXSR01000343">
    <property type="protein sequence ID" value="VDD76215.1"/>
    <property type="molecule type" value="Genomic_DNA"/>
</dbReference>
<protein>
    <submittedName>
        <fullName evidence="3">Secreted protein</fullName>
    </submittedName>
</protein>
<keyword evidence="2" id="KW-1185">Reference proteome</keyword>
<organism evidence="3">
    <name type="scientific">Mesocestoides corti</name>
    <name type="common">Flatworm</name>
    <dbReference type="NCBI Taxonomy" id="53468"/>
    <lineage>
        <taxon>Eukaryota</taxon>
        <taxon>Metazoa</taxon>
        <taxon>Spiralia</taxon>
        <taxon>Lophotrochozoa</taxon>
        <taxon>Platyhelminthes</taxon>
        <taxon>Cestoda</taxon>
        <taxon>Eucestoda</taxon>
        <taxon>Cyclophyllidea</taxon>
        <taxon>Mesocestoididae</taxon>
        <taxon>Mesocestoides</taxon>
    </lineage>
</organism>
<gene>
    <name evidence="1" type="ORF">MCOS_LOCUS2218</name>
</gene>
<name>A0A0R3U640_MESCO</name>
<evidence type="ECO:0000313" key="1">
    <source>
        <dbReference type="EMBL" id="VDD76215.1"/>
    </source>
</evidence>
<evidence type="ECO:0000313" key="2">
    <source>
        <dbReference type="Proteomes" id="UP000267029"/>
    </source>
</evidence>
<accession>A0A0R3U640</accession>
<sequence length="76" mass="9055">MEGVFWLCYHVVQTRSRADVPPCYVRPYRCAFADQYCTFYKSAESARMCMHISKRTIGLLARREKASTRHWRCAMR</sequence>
<dbReference type="AlphaFoldDB" id="A0A0R3U640"/>